<comment type="function">
    <text evidence="4">Stimulates transcription elongation.</text>
</comment>
<sequence>MFISRYLKVESMENSKEYEWISSDVPDRIEVGAGETINLRFSIKNIQNVKRKFRVSIGYSVEENDSTVDWKAVLNISKKNEVSLLGQGSLEDDIDIDPLKSKNIDMAINAPKGAYPNDKMTLNFSIESEDGVHRFTKSVTIVLKPVIVALKTTVGSEVQVAIDLNNRAEKDREDRSGDGKKLPSEVYAIMAPYEIKGYIFVETMHPDRISYLARDIRGYKGMVSGKIDLEEIAHYLTPKPAVSGLELGSLVELVEGPFKGEKAKIISIDSVKEEVTVQLVESMVPIPVTVKAESIRQLK</sequence>
<dbReference type="InParanoid" id="Q9HIB6"/>
<dbReference type="NCBIfam" id="TIGR00405">
    <property type="entry name" value="KOW_elon_Spt5"/>
    <property type="match status" value="1"/>
</dbReference>
<dbReference type="Pfam" id="PF03439">
    <property type="entry name" value="Spt5-NGN"/>
    <property type="match status" value="1"/>
</dbReference>
<keyword evidence="9" id="KW-1185">Reference proteome</keyword>
<dbReference type="InterPro" id="IPR006645">
    <property type="entry name" value="NGN-like_dom"/>
</dbReference>
<keyword evidence="3 4" id="KW-0804">Transcription</keyword>
<dbReference type="Gene3D" id="2.30.30.30">
    <property type="match status" value="1"/>
</dbReference>
<dbReference type="InterPro" id="IPR005100">
    <property type="entry name" value="NGN-domain"/>
</dbReference>
<comment type="similarity">
    <text evidence="1">Belongs to the SPT5 family.</text>
</comment>
<dbReference type="InterPro" id="IPR008991">
    <property type="entry name" value="Translation_prot_SH3-like_sf"/>
</dbReference>
<evidence type="ECO:0000256" key="5">
    <source>
        <dbReference type="NCBIfam" id="TIGR00405"/>
    </source>
</evidence>
<dbReference type="GO" id="GO:0006355">
    <property type="term" value="P:regulation of DNA-templated transcription"/>
    <property type="evidence" value="ECO:0007669"/>
    <property type="project" value="UniProtKB-UniRule"/>
</dbReference>
<feature type="domain" description="NusG-like N-terminal" evidence="6">
    <location>
        <begin position="144"/>
        <end position="239"/>
    </location>
</feature>
<proteinExistence type="inferred from homology"/>
<dbReference type="GO" id="GO:0003746">
    <property type="term" value="F:translation elongation factor activity"/>
    <property type="evidence" value="ECO:0007669"/>
    <property type="project" value="InterPro"/>
</dbReference>
<dbReference type="CDD" id="cd09887">
    <property type="entry name" value="NGN_Arch"/>
    <property type="match status" value="1"/>
</dbReference>
<dbReference type="PIR" id="S11603">
    <property type="entry name" value="S11603"/>
</dbReference>
<dbReference type="CDD" id="cd06091">
    <property type="entry name" value="KOW_NusG"/>
    <property type="match status" value="1"/>
</dbReference>
<reference evidence="8 9" key="1">
    <citation type="journal article" date="2000" name="Nature">
        <title>The genome sequence of the thermoacidophilic scavenger Thermoplasma acidophilum.</title>
        <authorList>
            <person name="Ruepp A."/>
            <person name="Graml W."/>
            <person name="Santos-Martinez M.L."/>
            <person name="Koretke K.K."/>
            <person name="Volker C."/>
            <person name="Mewes H.W."/>
            <person name="Frishman D."/>
            <person name="Stocker S."/>
            <person name="Lupas A.N."/>
            <person name="Baumeister W."/>
        </authorList>
    </citation>
    <scope>NUCLEOTIDE SEQUENCE [LARGE SCALE GENOMIC DNA]</scope>
    <source>
        <strain evidence="9">ATCC 25905 / DSM 1728 / JCM 9062 / NBRC 15155 / AMRC-C165</strain>
    </source>
</reference>
<dbReference type="PaxDb" id="273075-Ta1425"/>
<dbReference type="SMART" id="SM00739">
    <property type="entry name" value="KOW"/>
    <property type="match status" value="1"/>
</dbReference>
<dbReference type="KEGG" id="tac:Ta1425"/>
<evidence type="ECO:0000256" key="2">
    <source>
        <dbReference type="ARBA" id="ARBA00023015"/>
    </source>
</evidence>
<evidence type="ECO:0000256" key="3">
    <source>
        <dbReference type="ARBA" id="ARBA00023163"/>
    </source>
</evidence>
<dbReference type="STRING" id="273075.gene:9572652"/>
<dbReference type="SMART" id="SM00738">
    <property type="entry name" value="NGN"/>
    <property type="match status" value="1"/>
</dbReference>
<dbReference type="AlphaFoldDB" id="Q9HIB6"/>
<comment type="subunit">
    <text evidence="4">Heterodimer composed of Spt4 and Spt5. Interacts with RNA polymerase (RNAP).</text>
</comment>
<protein>
    <recommendedName>
        <fullName evidence="4 5">Transcription elongation factor Spt5</fullName>
    </recommendedName>
</protein>
<dbReference type="InterPro" id="IPR036735">
    <property type="entry name" value="NGN_dom_sf"/>
</dbReference>
<organism evidence="8 9">
    <name type="scientific">Thermoplasma acidophilum (strain ATCC 25905 / DSM 1728 / JCM 9062 / NBRC 15155 / AMRC-C165)</name>
    <dbReference type="NCBI Taxonomy" id="273075"/>
    <lineage>
        <taxon>Archaea</taxon>
        <taxon>Methanobacteriati</taxon>
        <taxon>Thermoplasmatota</taxon>
        <taxon>Thermoplasmata</taxon>
        <taxon>Thermoplasmatales</taxon>
        <taxon>Thermoplasmataceae</taxon>
        <taxon>Thermoplasma</taxon>
    </lineage>
</organism>
<dbReference type="InterPro" id="IPR014722">
    <property type="entry name" value="Rib_uL2_dom2"/>
</dbReference>
<dbReference type="InterPro" id="IPR011590">
    <property type="entry name" value="Spt5_arc"/>
</dbReference>
<evidence type="ECO:0000313" key="8">
    <source>
        <dbReference type="EMBL" id="CAC12545.1"/>
    </source>
</evidence>
<dbReference type="HOGENOM" id="CLU_929443_0_0_2"/>
<dbReference type="EnsemblBacteria" id="CAC12545">
    <property type="protein sequence ID" value="CAC12545"/>
    <property type="gene ID" value="CAC12545"/>
</dbReference>
<evidence type="ECO:0000313" key="9">
    <source>
        <dbReference type="Proteomes" id="UP000001024"/>
    </source>
</evidence>
<evidence type="ECO:0000259" key="6">
    <source>
        <dbReference type="SMART" id="SM00738"/>
    </source>
</evidence>
<dbReference type="Proteomes" id="UP000001024">
    <property type="component" value="Chromosome"/>
</dbReference>
<name>Q9HIB6_THEAC</name>
<feature type="domain" description="KOW" evidence="7">
    <location>
        <begin position="244"/>
        <end position="271"/>
    </location>
</feature>
<dbReference type="EMBL" id="AL445067">
    <property type="protein sequence ID" value="CAC12545.1"/>
    <property type="molecule type" value="Genomic_DNA"/>
</dbReference>
<keyword evidence="2 4" id="KW-0805">Transcription regulation</keyword>
<evidence type="ECO:0000256" key="1">
    <source>
        <dbReference type="ARBA" id="ARBA00006956"/>
    </source>
</evidence>
<accession>Q9HIB6</accession>
<dbReference type="InterPro" id="IPR005824">
    <property type="entry name" value="KOW"/>
</dbReference>
<dbReference type="Gene3D" id="3.30.70.940">
    <property type="entry name" value="NusG, N-terminal domain"/>
    <property type="match status" value="1"/>
</dbReference>
<dbReference type="SMR" id="Q9HIB6"/>
<dbReference type="Pfam" id="PF00467">
    <property type="entry name" value="KOW"/>
    <property type="match status" value="1"/>
</dbReference>
<gene>
    <name evidence="4" type="primary">spt5</name>
    <name evidence="8" type="ordered locus">Ta1425</name>
</gene>
<dbReference type="SUPFAM" id="SSF50104">
    <property type="entry name" value="Translation proteins SH3-like domain"/>
    <property type="match status" value="1"/>
</dbReference>
<comment type="similarity">
    <text evidence="4">Belongs to the archaeal Spt5 family.</text>
</comment>
<evidence type="ECO:0000256" key="4">
    <source>
        <dbReference type="HAMAP-Rule" id="MF_00950"/>
    </source>
</evidence>
<dbReference type="GO" id="GO:0006354">
    <property type="term" value="P:DNA-templated transcription elongation"/>
    <property type="evidence" value="ECO:0007669"/>
    <property type="project" value="InterPro"/>
</dbReference>
<dbReference type="HAMAP" id="MF_00950">
    <property type="entry name" value="Spt5_arch"/>
    <property type="match status" value="1"/>
</dbReference>
<dbReference type="eggNOG" id="arCOG01920">
    <property type="taxonomic scope" value="Archaea"/>
</dbReference>
<evidence type="ECO:0000259" key="7">
    <source>
        <dbReference type="SMART" id="SM00739"/>
    </source>
</evidence>